<dbReference type="InterPro" id="IPR052021">
    <property type="entry name" value="Type-I_RS_S_subunit"/>
</dbReference>
<keyword evidence="5" id="KW-0378">Hydrolase</keyword>
<dbReference type="GO" id="GO:0009307">
    <property type="term" value="P:DNA restriction-modification system"/>
    <property type="evidence" value="ECO:0007669"/>
    <property type="project" value="UniProtKB-KW"/>
</dbReference>
<evidence type="ECO:0000256" key="2">
    <source>
        <dbReference type="ARBA" id="ARBA00022747"/>
    </source>
</evidence>
<reference evidence="5 6" key="1">
    <citation type="submission" date="2015-09" db="EMBL/GenBank/DDBJ databases">
        <authorList>
            <consortium name="Pathogen Informatics"/>
        </authorList>
    </citation>
    <scope>NUCLEOTIDE SEQUENCE [LARGE SCALE GENOMIC DNA]</scope>
    <source>
        <strain evidence="5 6">2789STDY5834842</strain>
    </source>
</reference>
<dbReference type="PANTHER" id="PTHR30408">
    <property type="entry name" value="TYPE-1 RESTRICTION ENZYME ECOKI SPECIFICITY PROTEIN"/>
    <property type="match status" value="1"/>
</dbReference>
<dbReference type="GO" id="GO:0003677">
    <property type="term" value="F:DNA binding"/>
    <property type="evidence" value="ECO:0007669"/>
    <property type="project" value="UniProtKB-KW"/>
</dbReference>
<dbReference type="EMBL" id="CYZI01000006">
    <property type="protein sequence ID" value="CUO18861.1"/>
    <property type="molecule type" value="Genomic_DNA"/>
</dbReference>
<sequence>MDFYSTNSLSWEQLEYGEKAMMNLHYGLIHVGLPTMVDLRRDKLPNVKEGNMPKNFELCKEGDVAFADASEDTNEVAKVIELFNLDNKDIVCGLHTIHGRDNKNKTIVGFKGYAFSSSAFHNQIRRIAQGTKIYSISTKNFSECYVGIPSKAEQTKIATLLRLIDERIATQNKIIDKLQSLIKGLAVTLTTKGKPNTAISQCLECHSSTLQESKVLPNGLYKVFGANGLVGYTDVSQMNGDAILVIKDGSGVGTTSYAQGKFSVIGTLNYLTILGNYDLRYLYFALSVFNFQPYKTGMAIPHIYFKDYSNAKIYCPPLTEQKRIANVLGKLESKLLLEQELITLFNQQKQYLLGQVFI</sequence>
<keyword evidence="5" id="KW-0540">Nuclease</keyword>
<keyword evidence="2" id="KW-0680">Restriction system</keyword>
<dbReference type="GO" id="GO:0004519">
    <property type="term" value="F:endonuclease activity"/>
    <property type="evidence" value="ECO:0007669"/>
    <property type="project" value="UniProtKB-KW"/>
</dbReference>
<feature type="domain" description="Type I restriction modification DNA specificity" evidence="4">
    <location>
        <begin position="214"/>
        <end position="342"/>
    </location>
</feature>
<name>A0A174CZC7_PHOVU</name>
<dbReference type="Proteomes" id="UP000095333">
    <property type="component" value="Unassembled WGS sequence"/>
</dbReference>
<evidence type="ECO:0000259" key="4">
    <source>
        <dbReference type="Pfam" id="PF01420"/>
    </source>
</evidence>
<accession>A0A174CZC7</accession>
<evidence type="ECO:0000256" key="3">
    <source>
        <dbReference type="ARBA" id="ARBA00023125"/>
    </source>
</evidence>
<dbReference type="Gene3D" id="3.90.220.20">
    <property type="entry name" value="DNA methylase specificity domains"/>
    <property type="match status" value="2"/>
</dbReference>
<keyword evidence="3" id="KW-0238">DNA-binding</keyword>
<gene>
    <name evidence="5" type="ORF">ERS852457_01501</name>
</gene>
<organism evidence="5 6">
    <name type="scientific">Phocaeicola vulgatus</name>
    <name type="common">Bacteroides vulgatus</name>
    <dbReference type="NCBI Taxonomy" id="821"/>
    <lineage>
        <taxon>Bacteria</taxon>
        <taxon>Pseudomonadati</taxon>
        <taxon>Bacteroidota</taxon>
        <taxon>Bacteroidia</taxon>
        <taxon>Bacteroidales</taxon>
        <taxon>Bacteroidaceae</taxon>
        <taxon>Phocaeicola</taxon>
    </lineage>
</organism>
<dbReference type="PANTHER" id="PTHR30408:SF13">
    <property type="entry name" value="TYPE I RESTRICTION ENZYME HINDI SPECIFICITY SUBUNIT"/>
    <property type="match status" value="1"/>
</dbReference>
<dbReference type="Gene3D" id="1.10.287.1120">
    <property type="entry name" value="Bipartite methylase S protein"/>
    <property type="match status" value="1"/>
</dbReference>
<protein>
    <submittedName>
        <fullName evidence="5">Putative type I restriction endonuclease</fullName>
    </submittedName>
</protein>
<dbReference type="SUPFAM" id="SSF116734">
    <property type="entry name" value="DNA methylase specificity domain"/>
    <property type="match status" value="2"/>
</dbReference>
<dbReference type="InterPro" id="IPR044946">
    <property type="entry name" value="Restrct_endonuc_typeI_TRD_sf"/>
</dbReference>
<evidence type="ECO:0000313" key="5">
    <source>
        <dbReference type="EMBL" id="CUO18861.1"/>
    </source>
</evidence>
<keyword evidence="5" id="KW-0255">Endonuclease</keyword>
<comment type="similarity">
    <text evidence="1">Belongs to the type-I restriction system S methylase family.</text>
</comment>
<proteinExistence type="inferred from homology"/>
<dbReference type="InterPro" id="IPR000055">
    <property type="entry name" value="Restrct_endonuc_typeI_TRD"/>
</dbReference>
<evidence type="ECO:0000256" key="1">
    <source>
        <dbReference type="ARBA" id="ARBA00010923"/>
    </source>
</evidence>
<evidence type="ECO:0000313" key="6">
    <source>
        <dbReference type="Proteomes" id="UP000095333"/>
    </source>
</evidence>
<dbReference type="AlphaFoldDB" id="A0A174CZC7"/>
<feature type="domain" description="Type I restriction modification DNA specificity" evidence="4">
    <location>
        <begin position="56"/>
        <end position="179"/>
    </location>
</feature>
<dbReference type="Pfam" id="PF01420">
    <property type="entry name" value="Methylase_S"/>
    <property type="match status" value="2"/>
</dbReference>